<dbReference type="Proteomes" id="UP001151760">
    <property type="component" value="Unassembled WGS sequence"/>
</dbReference>
<evidence type="ECO:0000313" key="1">
    <source>
        <dbReference type="EMBL" id="GJT92218.1"/>
    </source>
</evidence>
<dbReference type="InterPro" id="IPR043128">
    <property type="entry name" value="Rev_trsase/Diguanyl_cyclase"/>
</dbReference>
<dbReference type="InterPro" id="IPR043502">
    <property type="entry name" value="DNA/RNA_pol_sf"/>
</dbReference>
<dbReference type="EMBL" id="BQNB010020088">
    <property type="protein sequence ID" value="GJT92218.1"/>
    <property type="molecule type" value="Genomic_DNA"/>
</dbReference>
<proteinExistence type="predicted"/>
<accession>A0ABQ5HWJ3</accession>
<dbReference type="PANTHER" id="PTHR24559">
    <property type="entry name" value="TRANSPOSON TY3-I GAG-POL POLYPROTEIN"/>
    <property type="match status" value="1"/>
</dbReference>
<reference evidence="1" key="2">
    <citation type="submission" date="2022-01" db="EMBL/GenBank/DDBJ databases">
        <authorList>
            <person name="Yamashiro T."/>
            <person name="Shiraishi A."/>
            <person name="Satake H."/>
            <person name="Nakayama K."/>
        </authorList>
    </citation>
    <scope>NUCLEOTIDE SEQUENCE</scope>
</reference>
<sequence>MFTIDMIPFGHESFDVIVEMDWLSRHKAEIVCNEKVVRIPLASGKTLMVQGEQTKESPKSLKSTKMDEQKLGDIPIIRDFLEVFLEDLAGLPPQRQVEFRIGLVPGETPIAKSPYRLAPSKMQELSEQLQELQDKGFIRPSNSPWGAPVLFVKKKDVSFRMCIDYQEKRYGHFKFTAMPFGLTNAPSVFIDLMNRSKEDHEVHLKLVLELPRKEKLYAKFPKCEFWLQEVHFLGHVVNNNDIHMDPSKIKAVKN</sequence>
<protein>
    <recommendedName>
        <fullName evidence="3">Reverse transcriptase domain-containing protein</fullName>
    </recommendedName>
</protein>
<dbReference type="InterPro" id="IPR053134">
    <property type="entry name" value="RNA-dir_DNA_polymerase"/>
</dbReference>
<dbReference type="Gene3D" id="3.10.10.10">
    <property type="entry name" value="HIV Type 1 Reverse Transcriptase, subunit A, domain 1"/>
    <property type="match status" value="2"/>
</dbReference>
<dbReference type="Gene3D" id="3.30.70.270">
    <property type="match status" value="1"/>
</dbReference>
<dbReference type="CDD" id="cd01647">
    <property type="entry name" value="RT_LTR"/>
    <property type="match status" value="1"/>
</dbReference>
<keyword evidence="2" id="KW-1185">Reference proteome</keyword>
<dbReference type="Pfam" id="PF08284">
    <property type="entry name" value="RVP_2"/>
    <property type="match status" value="1"/>
</dbReference>
<dbReference type="SUPFAM" id="SSF56672">
    <property type="entry name" value="DNA/RNA polymerases"/>
    <property type="match status" value="1"/>
</dbReference>
<dbReference type="PANTHER" id="PTHR24559:SF427">
    <property type="entry name" value="RNA-DIRECTED DNA POLYMERASE"/>
    <property type="match status" value="1"/>
</dbReference>
<evidence type="ECO:0008006" key="3">
    <source>
        <dbReference type="Google" id="ProtNLM"/>
    </source>
</evidence>
<gene>
    <name evidence="1" type="ORF">Tco_1081063</name>
</gene>
<reference evidence="1" key="1">
    <citation type="journal article" date="2022" name="Int. J. Mol. Sci.">
        <title>Draft Genome of Tanacetum Coccineum: Genomic Comparison of Closely Related Tanacetum-Family Plants.</title>
        <authorList>
            <person name="Yamashiro T."/>
            <person name="Shiraishi A."/>
            <person name="Nakayama K."/>
            <person name="Satake H."/>
        </authorList>
    </citation>
    <scope>NUCLEOTIDE SEQUENCE</scope>
</reference>
<name>A0ABQ5HWJ3_9ASTR</name>
<organism evidence="1 2">
    <name type="scientific">Tanacetum coccineum</name>
    <dbReference type="NCBI Taxonomy" id="301880"/>
    <lineage>
        <taxon>Eukaryota</taxon>
        <taxon>Viridiplantae</taxon>
        <taxon>Streptophyta</taxon>
        <taxon>Embryophyta</taxon>
        <taxon>Tracheophyta</taxon>
        <taxon>Spermatophyta</taxon>
        <taxon>Magnoliopsida</taxon>
        <taxon>eudicotyledons</taxon>
        <taxon>Gunneridae</taxon>
        <taxon>Pentapetalae</taxon>
        <taxon>asterids</taxon>
        <taxon>campanulids</taxon>
        <taxon>Asterales</taxon>
        <taxon>Asteraceae</taxon>
        <taxon>Asteroideae</taxon>
        <taxon>Anthemideae</taxon>
        <taxon>Anthemidinae</taxon>
        <taxon>Tanacetum</taxon>
    </lineage>
</organism>
<comment type="caution">
    <text evidence="1">The sequence shown here is derived from an EMBL/GenBank/DDBJ whole genome shotgun (WGS) entry which is preliminary data.</text>
</comment>
<evidence type="ECO:0000313" key="2">
    <source>
        <dbReference type="Proteomes" id="UP001151760"/>
    </source>
</evidence>